<evidence type="ECO:0000256" key="6">
    <source>
        <dbReference type="ARBA" id="ARBA00022777"/>
    </source>
</evidence>
<gene>
    <name evidence="10" type="ORF">JOD17_000924</name>
</gene>
<dbReference type="SUPFAM" id="SSF52540">
    <property type="entry name" value="P-loop containing nucleoside triphosphate hydrolases"/>
    <property type="match status" value="1"/>
</dbReference>
<accession>A0ABS2P942</accession>
<reference evidence="10 11" key="1">
    <citation type="submission" date="2021-01" db="EMBL/GenBank/DDBJ databases">
        <title>Genomic Encyclopedia of Type Strains, Phase IV (KMG-IV): sequencing the most valuable type-strain genomes for metagenomic binning, comparative biology and taxonomic classification.</title>
        <authorList>
            <person name="Goeker M."/>
        </authorList>
    </citation>
    <scope>NUCLEOTIDE SEQUENCE [LARGE SCALE GENOMIC DNA]</scope>
    <source>
        <strain evidence="10 11">DSM 25540</strain>
    </source>
</reference>
<dbReference type="Gene3D" id="3.40.50.300">
    <property type="entry name" value="P-loop containing nucleotide triphosphate hydrolases"/>
    <property type="match status" value="1"/>
</dbReference>
<comment type="catalytic activity">
    <reaction evidence="8">
        <text>thymidine + ATP = dTMP + ADP + H(+)</text>
        <dbReference type="Rhea" id="RHEA:19129"/>
        <dbReference type="ChEBI" id="CHEBI:15378"/>
        <dbReference type="ChEBI" id="CHEBI:17748"/>
        <dbReference type="ChEBI" id="CHEBI:30616"/>
        <dbReference type="ChEBI" id="CHEBI:63528"/>
        <dbReference type="ChEBI" id="CHEBI:456216"/>
        <dbReference type="EC" id="2.7.1.21"/>
    </reaction>
</comment>
<dbReference type="EC" id="2.7.1.21" evidence="2 8"/>
<dbReference type="PANTHER" id="PTHR11441:SF0">
    <property type="entry name" value="THYMIDINE KINASE, CYTOSOLIC"/>
    <property type="match status" value="1"/>
</dbReference>
<dbReference type="InterPro" id="IPR027417">
    <property type="entry name" value="P-loop_NTPase"/>
</dbReference>
<comment type="caution">
    <text evidence="10">The sequence shown here is derived from an EMBL/GenBank/DDBJ whole genome shotgun (WGS) entry which is preliminary data.</text>
</comment>
<evidence type="ECO:0000256" key="3">
    <source>
        <dbReference type="ARBA" id="ARBA00022634"/>
    </source>
</evidence>
<keyword evidence="11" id="KW-1185">Reference proteome</keyword>
<evidence type="ECO:0000256" key="7">
    <source>
        <dbReference type="ARBA" id="ARBA00022840"/>
    </source>
</evidence>
<dbReference type="EMBL" id="JAFBEC010000002">
    <property type="protein sequence ID" value="MBM7631832.1"/>
    <property type="molecule type" value="Genomic_DNA"/>
</dbReference>
<organism evidence="10 11">
    <name type="scientific">Geomicrobium sediminis</name>
    <dbReference type="NCBI Taxonomy" id="1347788"/>
    <lineage>
        <taxon>Bacteria</taxon>
        <taxon>Bacillati</taxon>
        <taxon>Bacillota</taxon>
        <taxon>Bacilli</taxon>
        <taxon>Bacillales</taxon>
        <taxon>Geomicrobium</taxon>
    </lineage>
</organism>
<evidence type="ECO:0000256" key="4">
    <source>
        <dbReference type="ARBA" id="ARBA00022679"/>
    </source>
</evidence>
<evidence type="ECO:0000313" key="10">
    <source>
        <dbReference type="EMBL" id="MBM7631832.1"/>
    </source>
</evidence>
<dbReference type="Proteomes" id="UP000741863">
    <property type="component" value="Unassembled WGS sequence"/>
</dbReference>
<comment type="similarity">
    <text evidence="1 9">Belongs to the thymidine kinase family.</text>
</comment>
<dbReference type="RefSeq" id="WP_204695877.1">
    <property type="nucleotide sequence ID" value="NZ_JAFBEC010000002.1"/>
</dbReference>
<evidence type="ECO:0000256" key="8">
    <source>
        <dbReference type="RuleBase" id="RU000544"/>
    </source>
</evidence>
<sequence length="202" mass="22624">MLKSNKVRHLMLGTMKSAKSAHLLMHGYQLDEQGKKVLTLKPETDLRDGAFVSSRALHTKRPAHIIPKYDDGSYVQSIIETERPEVILVDELQFFTDEQVEALAKASIRFDVAIQAYGLMISYTGEMFSPIKRAMECGFTIHHLSMPCAHCSQDATHHLLYLDGVLQTSGSPINVEDYADATQIYESVCYDCYTTAIQAAYA</sequence>
<keyword evidence="6 8" id="KW-0418">Kinase</keyword>
<dbReference type="Pfam" id="PF00265">
    <property type="entry name" value="TK"/>
    <property type="match status" value="1"/>
</dbReference>
<dbReference type="GO" id="GO:0004797">
    <property type="term" value="F:thymidine kinase activity"/>
    <property type="evidence" value="ECO:0007669"/>
    <property type="project" value="UniProtKB-EC"/>
</dbReference>
<name>A0ABS2P942_9BACL</name>
<dbReference type="PANTHER" id="PTHR11441">
    <property type="entry name" value="THYMIDINE KINASE"/>
    <property type="match status" value="1"/>
</dbReference>
<evidence type="ECO:0000256" key="9">
    <source>
        <dbReference type="RuleBase" id="RU004165"/>
    </source>
</evidence>
<protein>
    <recommendedName>
        <fullName evidence="2 8">Thymidine kinase</fullName>
        <ecNumber evidence="2 8">2.7.1.21</ecNumber>
    </recommendedName>
</protein>
<dbReference type="Gene3D" id="3.30.60.20">
    <property type="match status" value="1"/>
</dbReference>
<evidence type="ECO:0000256" key="1">
    <source>
        <dbReference type="ARBA" id="ARBA00007587"/>
    </source>
</evidence>
<proteinExistence type="inferred from homology"/>
<keyword evidence="3 8" id="KW-0237">DNA synthesis</keyword>
<evidence type="ECO:0000256" key="5">
    <source>
        <dbReference type="ARBA" id="ARBA00022741"/>
    </source>
</evidence>
<dbReference type="InterPro" id="IPR001267">
    <property type="entry name" value="Thymidine_kinase"/>
</dbReference>
<keyword evidence="7 8" id="KW-0067">ATP-binding</keyword>
<evidence type="ECO:0000256" key="2">
    <source>
        <dbReference type="ARBA" id="ARBA00012118"/>
    </source>
</evidence>
<evidence type="ECO:0000313" key="11">
    <source>
        <dbReference type="Proteomes" id="UP000741863"/>
    </source>
</evidence>
<keyword evidence="5 8" id="KW-0547">Nucleotide-binding</keyword>
<dbReference type="PIRSF" id="PIRSF035805">
    <property type="entry name" value="TK_cell"/>
    <property type="match status" value="1"/>
</dbReference>
<keyword evidence="4 8" id="KW-0808">Transferase</keyword>